<dbReference type="Proteomes" id="UP000175679">
    <property type="component" value="Unassembled WGS sequence"/>
</dbReference>
<evidence type="ECO:0000313" key="1">
    <source>
        <dbReference type="EMBL" id="OEY86615.1"/>
    </source>
</evidence>
<comment type="caution">
    <text evidence="1">The sequence shown here is derived from an EMBL/GenBank/DDBJ whole genome shotgun (WGS) entry which is preliminary data.</text>
</comment>
<name>A0A1E7QJH4_WOLPI</name>
<gene>
    <name evidence="1" type="ORF">BIY23_02825</name>
</gene>
<proteinExistence type="predicted"/>
<reference evidence="1 2" key="1">
    <citation type="submission" date="2016-09" db="EMBL/GenBank/DDBJ databases">
        <title>Genomic evidence for plant-parasitic nematodes as the earliest Wolbachia hosts.</title>
        <authorList>
            <person name="Brown A.M."/>
            <person name="Wasala S.K."/>
            <person name="Howe D.K."/>
            <person name="Peetz A.B."/>
            <person name="Zasada I.A."/>
            <person name="Denver D.R."/>
        </authorList>
    </citation>
    <scope>NUCLEOTIDE SEQUENCE [LARGE SCALE GENOMIC DNA]</scope>
    <source>
        <strain evidence="2">wPpe</strain>
    </source>
</reference>
<evidence type="ECO:0000313" key="2">
    <source>
        <dbReference type="Proteomes" id="UP000175679"/>
    </source>
</evidence>
<accession>A0A1E7QJH4</accession>
<keyword evidence="2" id="KW-1185">Reference proteome</keyword>
<sequence>MLDIIDSAPEFFQDGSEYSISIGEDNSTYSLQLNQAEELMVFKNCTADLNVDEGEFSKIVLNPVANKLEISVNKGDHYVFDAYVIDNKNTYDNRVDYIVSKDGEDNNLVSICISKNS</sequence>
<organism evidence="1 2">
    <name type="scientific">Wolbachia pipientis</name>
    <dbReference type="NCBI Taxonomy" id="955"/>
    <lineage>
        <taxon>Bacteria</taxon>
        <taxon>Pseudomonadati</taxon>
        <taxon>Pseudomonadota</taxon>
        <taxon>Alphaproteobacteria</taxon>
        <taxon>Rickettsiales</taxon>
        <taxon>Anaplasmataceae</taxon>
        <taxon>Wolbachieae</taxon>
        <taxon>Wolbachia</taxon>
    </lineage>
</organism>
<dbReference type="AlphaFoldDB" id="A0A1E7QJH4"/>
<protein>
    <submittedName>
        <fullName evidence="1">Uncharacterized protein</fullName>
    </submittedName>
</protein>
<dbReference type="RefSeq" id="WP_070065095.1">
    <property type="nucleotide sequence ID" value="NZ_MJMG01000007.1"/>
</dbReference>
<dbReference type="EMBL" id="MJMG01000007">
    <property type="protein sequence ID" value="OEY86615.1"/>
    <property type="molecule type" value="Genomic_DNA"/>
</dbReference>